<keyword evidence="9" id="KW-0407">Ion channel</keyword>
<evidence type="ECO:0000256" key="1">
    <source>
        <dbReference type="ARBA" id="ARBA00004141"/>
    </source>
</evidence>
<evidence type="ECO:0000256" key="3">
    <source>
        <dbReference type="ARBA" id="ARBA00022692"/>
    </source>
</evidence>
<comment type="caution">
    <text evidence="12">The sequence shown here is derived from an EMBL/GenBank/DDBJ whole genome shotgun (WGS) entry which is preliminary data.</text>
</comment>
<name>A0ABD2ZD30_9GENT</name>
<evidence type="ECO:0000256" key="9">
    <source>
        <dbReference type="ARBA" id="ARBA00023303"/>
    </source>
</evidence>
<evidence type="ECO:0000256" key="7">
    <source>
        <dbReference type="ARBA" id="ARBA00022989"/>
    </source>
</evidence>
<evidence type="ECO:0000259" key="11">
    <source>
        <dbReference type="Pfam" id="PF00520"/>
    </source>
</evidence>
<keyword evidence="3 10" id="KW-0812">Transmembrane</keyword>
<dbReference type="GO" id="GO:0034702">
    <property type="term" value="C:monoatomic ion channel complex"/>
    <property type="evidence" value="ECO:0007669"/>
    <property type="project" value="UniProtKB-KW"/>
</dbReference>
<feature type="domain" description="Ion transport" evidence="11">
    <location>
        <begin position="22"/>
        <end position="127"/>
    </location>
</feature>
<organism evidence="12 13">
    <name type="scientific">Cinchona calisaya</name>
    <dbReference type="NCBI Taxonomy" id="153742"/>
    <lineage>
        <taxon>Eukaryota</taxon>
        <taxon>Viridiplantae</taxon>
        <taxon>Streptophyta</taxon>
        <taxon>Embryophyta</taxon>
        <taxon>Tracheophyta</taxon>
        <taxon>Spermatophyta</taxon>
        <taxon>Magnoliopsida</taxon>
        <taxon>eudicotyledons</taxon>
        <taxon>Gunneridae</taxon>
        <taxon>Pentapetalae</taxon>
        <taxon>asterids</taxon>
        <taxon>lamiids</taxon>
        <taxon>Gentianales</taxon>
        <taxon>Rubiaceae</taxon>
        <taxon>Cinchonoideae</taxon>
        <taxon>Cinchoneae</taxon>
        <taxon>Cinchona</taxon>
    </lineage>
</organism>
<accession>A0ABD2ZD30</accession>
<feature type="transmembrane region" description="Helical" evidence="10">
    <location>
        <begin position="20"/>
        <end position="40"/>
    </location>
</feature>
<dbReference type="AlphaFoldDB" id="A0ABD2ZD30"/>
<comment type="subcellular location">
    <subcellularLocation>
        <location evidence="1">Membrane</location>
        <topology evidence="1">Multi-pass membrane protein</topology>
    </subcellularLocation>
</comment>
<evidence type="ECO:0000256" key="4">
    <source>
        <dbReference type="ARBA" id="ARBA00022826"/>
    </source>
</evidence>
<evidence type="ECO:0000256" key="5">
    <source>
        <dbReference type="ARBA" id="ARBA00022882"/>
    </source>
</evidence>
<keyword evidence="5" id="KW-0406">Ion transport</keyword>
<dbReference type="PANTHER" id="PTHR45743">
    <property type="entry name" value="POTASSIUM CHANNEL AKT1"/>
    <property type="match status" value="1"/>
</dbReference>
<sequence length="221" mass="25345">MRYKIKESDVLSYSFKSNSIFIVGNTLFLVHCAGCLYYLLADRYPNEGKTWIGVAIPNFREKSRGFRYISSMLYRPMTTMTTVVYGDLHAVNTLEMMFIIFYMLFNLGLTSYIIGNMTNLVVEGSHRTMEFRNSIEVASNFVNRNRVHSRPQCFTDRTKIHSHLLRLKTSALMGAKKINHEDNIAIIKNSLKVQYQPTKFNGFSLTTAASQSLYNGVPSFL</sequence>
<keyword evidence="5" id="KW-0851">Voltage-gated channel</keyword>
<dbReference type="EMBL" id="JBJUIK010000010">
    <property type="protein sequence ID" value="KAL3515643.1"/>
    <property type="molecule type" value="Genomic_DNA"/>
</dbReference>
<dbReference type="SUPFAM" id="SSF81324">
    <property type="entry name" value="Voltage-gated potassium channels"/>
    <property type="match status" value="1"/>
</dbReference>
<dbReference type="InterPro" id="IPR005821">
    <property type="entry name" value="Ion_trans_dom"/>
</dbReference>
<protein>
    <recommendedName>
        <fullName evidence="11">Ion transport domain-containing protein</fullName>
    </recommendedName>
</protein>
<keyword evidence="5" id="KW-0813">Transport</keyword>
<proteinExistence type="predicted"/>
<dbReference type="GO" id="GO:0005267">
    <property type="term" value="F:potassium channel activity"/>
    <property type="evidence" value="ECO:0007669"/>
    <property type="project" value="UniProtKB-KW"/>
</dbReference>
<feature type="transmembrane region" description="Helical" evidence="10">
    <location>
        <begin position="99"/>
        <end position="122"/>
    </location>
</feature>
<keyword evidence="4" id="KW-0631">Potassium channel</keyword>
<dbReference type="InterPro" id="IPR045319">
    <property type="entry name" value="KAT/AKT"/>
</dbReference>
<reference evidence="12 13" key="1">
    <citation type="submission" date="2024-11" db="EMBL/GenBank/DDBJ databases">
        <title>A near-complete genome assembly of Cinchona calisaya.</title>
        <authorList>
            <person name="Lian D.C."/>
            <person name="Zhao X.W."/>
            <person name="Wei L."/>
        </authorList>
    </citation>
    <scope>NUCLEOTIDE SEQUENCE [LARGE SCALE GENOMIC DNA]</scope>
    <source>
        <tissue evidence="12">Nenye</tissue>
    </source>
</reference>
<gene>
    <name evidence="12" type="ORF">ACH5RR_022545</name>
</gene>
<evidence type="ECO:0000256" key="8">
    <source>
        <dbReference type="ARBA" id="ARBA00023136"/>
    </source>
</evidence>
<dbReference type="Gene3D" id="1.10.287.70">
    <property type="match status" value="1"/>
</dbReference>
<evidence type="ECO:0000256" key="2">
    <source>
        <dbReference type="ARBA" id="ARBA00022538"/>
    </source>
</evidence>
<evidence type="ECO:0000313" key="12">
    <source>
        <dbReference type="EMBL" id="KAL3515643.1"/>
    </source>
</evidence>
<dbReference type="Proteomes" id="UP001630127">
    <property type="component" value="Unassembled WGS sequence"/>
</dbReference>
<dbReference type="Pfam" id="PF00520">
    <property type="entry name" value="Ion_trans"/>
    <property type="match status" value="1"/>
</dbReference>
<keyword evidence="13" id="KW-1185">Reference proteome</keyword>
<dbReference type="PANTHER" id="PTHR45743:SF21">
    <property type="entry name" value="POTASSIUM CHANNEL AKT2_3"/>
    <property type="match status" value="1"/>
</dbReference>
<evidence type="ECO:0000256" key="6">
    <source>
        <dbReference type="ARBA" id="ARBA00022958"/>
    </source>
</evidence>
<evidence type="ECO:0000256" key="10">
    <source>
        <dbReference type="SAM" id="Phobius"/>
    </source>
</evidence>
<keyword evidence="2" id="KW-0633">Potassium transport</keyword>
<keyword evidence="8 10" id="KW-0472">Membrane</keyword>
<evidence type="ECO:0000313" key="13">
    <source>
        <dbReference type="Proteomes" id="UP001630127"/>
    </source>
</evidence>
<keyword evidence="6" id="KW-0630">Potassium</keyword>
<keyword evidence="7 10" id="KW-1133">Transmembrane helix</keyword>